<gene>
    <name evidence="2" type="ORF">JIN85_17180</name>
</gene>
<dbReference type="RefSeq" id="WP_200273083.1">
    <property type="nucleotide sequence ID" value="NZ_JAENIJ010000036.1"/>
</dbReference>
<dbReference type="Proteomes" id="UP000603141">
    <property type="component" value="Unassembled WGS sequence"/>
</dbReference>
<organism evidence="2 3">
    <name type="scientific">Luteolibacter pohnpeiensis</name>
    <dbReference type="NCBI Taxonomy" id="454153"/>
    <lineage>
        <taxon>Bacteria</taxon>
        <taxon>Pseudomonadati</taxon>
        <taxon>Verrucomicrobiota</taxon>
        <taxon>Verrucomicrobiia</taxon>
        <taxon>Verrucomicrobiales</taxon>
        <taxon>Verrucomicrobiaceae</taxon>
        <taxon>Luteolibacter</taxon>
    </lineage>
</organism>
<evidence type="ECO:0000313" key="2">
    <source>
        <dbReference type="EMBL" id="MBK1884156.1"/>
    </source>
</evidence>
<dbReference type="AlphaFoldDB" id="A0A934S7K8"/>
<proteinExistence type="predicted"/>
<sequence>MNKYSISIFTTVVAIAAIAWTTIKPADAQSKNAFSSASVTPSIGARCLVTLDPSSESVAESTTQVNGPPQRFTIFGEFVRLDSDWVVLEDGKVEHWIDRRKILSMRVSK</sequence>
<feature type="signal peptide" evidence="1">
    <location>
        <begin position="1"/>
        <end position="28"/>
    </location>
</feature>
<comment type="caution">
    <text evidence="2">The sequence shown here is derived from an EMBL/GenBank/DDBJ whole genome shotgun (WGS) entry which is preliminary data.</text>
</comment>
<keyword evidence="3" id="KW-1185">Reference proteome</keyword>
<keyword evidence="1" id="KW-0732">Signal</keyword>
<dbReference type="EMBL" id="JAENIJ010000036">
    <property type="protein sequence ID" value="MBK1884156.1"/>
    <property type="molecule type" value="Genomic_DNA"/>
</dbReference>
<name>A0A934S7K8_9BACT</name>
<accession>A0A934S7K8</accession>
<protein>
    <submittedName>
        <fullName evidence="2">Uncharacterized protein</fullName>
    </submittedName>
</protein>
<evidence type="ECO:0000256" key="1">
    <source>
        <dbReference type="SAM" id="SignalP"/>
    </source>
</evidence>
<reference evidence="2" key="1">
    <citation type="submission" date="2021-01" db="EMBL/GenBank/DDBJ databases">
        <title>Modified the classification status of verrucomicrobia.</title>
        <authorList>
            <person name="Feng X."/>
        </authorList>
    </citation>
    <scope>NUCLEOTIDE SEQUENCE</scope>
    <source>
        <strain evidence="2">KCTC 22041</strain>
    </source>
</reference>
<feature type="chain" id="PRO_5037266586" evidence="1">
    <location>
        <begin position="29"/>
        <end position="109"/>
    </location>
</feature>
<evidence type="ECO:0000313" key="3">
    <source>
        <dbReference type="Proteomes" id="UP000603141"/>
    </source>
</evidence>